<organism evidence="3 4">
    <name type="scientific">Streptomyces cylindrosporus</name>
    <dbReference type="NCBI Taxonomy" id="2927583"/>
    <lineage>
        <taxon>Bacteria</taxon>
        <taxon>Bacillati</taxon>
        <taxon>Actinomycetota</taxon>
        <taxon>Actinomycetes</taxon>
        <taxon>Kitasatosporales</taxon>
        <taxon>Streptomycetaceae</taxon>
        <taxon>Streptomyces</taxon>
    </lineage>
</organism>
<accession>A0ABS9YHY5</accession>
<sequence>MRSRRSLVGACLAVVIAAAAGCSTPAAPGPGAALNGPTDTGPLPRALTPAEDASLLYAEDLIVHACMARSGLRFVAEPLAASSRPAAEQRYGTADVFAARAHGYGYSETPARQRRADSTSPDPNEVYQRTLSPGAQRAYETALYGTPGSRPQVELPDGQGLVIATEGCVAEARKRLYGDDLRGYLISQHVTANLEGHIAQDVRNAKAYRSALGGWRTCMANRGFTFATPQDARQGGETAAHKGGLAAEIRVAAADAECGRDHRLLATAVALEQDRFADTGPELTGWIKEFRSLRLAALPKARDLIRAESGSRGVKG</sequence>
<dbReference type="PROSITE" id="PS51318">
    <property type="entry name" value="TAT"/>
    <property type="match status" value="1"/>
</dbReference>
<evidence type="ECO:0000256" key="1">
    <source>
        <dbReference type="SAM" id="MobiDB-lite"/>
    </source>
</evidence>
<evidence type="ECO:0000313" key="3">
    <source>
        <dbReference type="EMBL" id="MCI3276789.1"/>
    </source>
</evidence>
<keyword evidence="4" id="KW-1185">Reference proteome</keyword>
<dbReference type="InterPro" id="IPR006311">
    <property type="entry name" value="TAT_signal"/>
</dbReference>
<feature type="region of interest" description="Disordered" evidence="1">
    <location>
        <begin position="107"/>
        <end position="126"/>
    </location>
</feature>
<name>A0ABS9YHY5_9ACTN</name>
<feature type="chain" id="PRO_5045483780" description="Lipoprotein" evidence="2">
    <location>
        <begin position="21"/>
        <end position="316"/>
    </location>
</feature>
<dbReference type="Proteomes" id="UP001165269">
    <property type="component" value="Unassembled WGS sequence"/>
</dbReference>
<dbReference type="EMBL" id="JALDAY010000013">
    <property type="protein sequence ID" value="MCI3276789.1"/>
    <property type="molecule type" value="Genomic_DNA"/>
</dbReference>
<reference evidence="3" key="1">
    <citation type="submission" date="2022-03" db="EMBL/GenBank/DDBJ databases">
        <title>Streptomyces 7R015 and 7R016 isolated from Barleria lupulina in Thailand.</title>
        <authorList>
            <person name="Kanchanasin P."/>
            <person name="Phongsopitanun W."/>
            <person name="Tanasupawat S."/>
        </authorList>
    </citation>
    <scope>NUCLEOTIDE SEQUENCE</scope>
    <source>
        <strain evidence="3">7R015</strain>
    </source>
</reference>
<comment type="caution">
    <text evidence="3">The sequence shown here is derived from an EMBL/GenBank/DDBJ whole genome shotgun (WGS) entry which is preliminary data.</text>
</comment>
<evidence type="ECO:0000313" key="4">
    <source>
        <dbReference type="Proteomes" id="UP001165269"/>
    </source>
</evidence>
<dbReference type="PROSITE" id="PS51257">
    <property type="entry name" value="PROKAR_LIPOPROTEIN"/>
    <property type="match status" value="1"/>
</dbReference>
<evidence type="ECO:0000256" key="2">
    <source>
        <dbReference type="SAM" id="SignalP"/>
    </source>
</evidence>
<keyword evidence="2" id="KW-0732">Signal</keyword>
<feature type="signal peptide" evidence="2">
    <location>
        <begin position="1"/>
        <end position="20"/>
    </location>
</feature>
<gene>
    <name evidence="3" type="ORF">MQP27_37530</name>
</gene>
<protein>
    <recommendedName>
        <fullName evidence="5">Lipoprotein</fullName>
    </recommendedName>
</protein>
<proteinExistence type="predicted"/>
<dbReference type="RefSeq" id="WP_242773754.1">
    <property type="nucleotide sequence ID" value="NZ_JALDAY010000013.1"/>
</dbReference>
<evidence type="ECO:0008006" key="5">
    <source>
        <dbReference type="Google" id="ProtNLM"/>
    </source>
</evidence>